<reference evidence="1 2" key="1">
    <citation type="journal article" date="2015" name="Genome Announc.">
        <title>Genome Assemblies of Three Soil-Associated Devosia species: D. insulae, D. limi, and D. soli.</title>
        <authorList>
            <person name="Hassan Y.I."/>
            <person name="Lepp D."/>
            <person name="Zhou T."/>
        </authorList>
    </citation>
    <scope>NUCLEOTIDE SEQUENCE [LARGE SCALE GENOMIC DNA]</scope>
    <source>
        <strain evidence="1 2">DS-56</strain>
    </source>
</reference>
<dbReference type="AlphaFoldDB" id="A0A1E5XN65"/>
<comment type="caution">
    <text evidence="1">The sequence shown here is derived from an EMBL/GenBank/DDBJ whole genome shotgun (WGS) entry which is preliminary data.</text>
</comment>
<protein>
    <recommendedName>
        <fullName evidence="3">Transcriptional regulator</fullName>
    </recommendedName>
</protein>
<organism evidence="1 2">
    <name type="scientific">Devosia insulae DS-56</name>
    <dbReference type="NCBI Taxonomy" id="1116389"/>
    <lineage>
        <taxon>Bacteria</taxon>
        <taxon>Pseudomonadati</taxon>
        <taxon>Pseudomonadota</taxon>
        <taxon>Alphaproteobacteria</taxon>
        <taxon>Hyphomicrobiales</taxon>
        <taxon>Devosiaceae</taxon>
        <taxon>Devosia</taxon>
    </lineage>
</organism>
<accession>A0A1E5XN65</accession>
<dbReference type="EMBL" id="LAJE02000236">
    <property type="protein sequence ID" value="OEO30028.1"/>
    <property type="molecule type" value="Genomic_DNA"/>
</dbReference>
<sequence>MGLYTSFSVSAPCGLRSVDGVIGLLDIPDTFLDPARVKAGLLWFTGGFVEYRFPYRNGAPLAALEFSMELGSDAPGTSPDWPSEISVSVNEVEIGSWTLKSSGFRQVEPRDSWGRYGSDHGELTNWRVTRAGTFLDGVRISSVSLADLQLEPAQPIRLRIGVAANASHPGGVNIFGRGFGHHDQEIVMRLSTVE</sequence>
<keyword evidence="2" id="KW-1185">Reference proteome</keyword>
<proteinExistence type="predicted"/>
<gene>
    <name evidence="1" type="ORF">VW23_023110</name>
</gene>
<evidence type="ECO:0000313" key="2">
    <source>
        <dbReference type="Proteomes" id="UP000095463"/>
    </source>
</evidence>
<evidence type="ECO:0008006" key="3">
    <source>
        <dbReference type="Google" id="ProtNLM"/>
    </source>
</evidence>
<dbReference type="Proteomes" id="UP000095463">
    <property type="component" value="Unassembled WGS sequence"/>
</dbReference>
<evidence type="ECO:0000313" key="1">
    <source>
        <dbReference type="EMBL" id="OEO30028.1"/>
    </source>
</evidence>
<name>A0A1E5XN65_9HYPH</name>